<dbReference type="Gene3D" id="1.10.530.10">
    <property type="match status" value="1"/>
</dbReference>
<dbReference type="Proteomes" id="UP000257131">
    <property type="component" value="Unassembled WGS sequence"/>
</dbReference>
<protein>
    <submittedName>
        <fullName evidence="5">Lytic transglycosylase domain-containing protein</fullName>
    </submittedName>
</protein>
<evidence type="ECO:0000256" key="1">
    <source>
        <dbReference type="ARBA" id="ARBA00009387"/>
    </source>
</evidence>
<evidence type="ECO:0000256" key="2">
    <source>
        <dbReference type="SAM" id="MobiDB-lite"/>
    </source>
</evidence>
<dbReference type="RefSeq" id="WP_115978165.1">
    <property type="nucleotide sequence ID" value="NZ_QOHR01000002.1"/>
</dbReference>
<proteinExistence type="inferred from homology"/>
<dbReference type="Pfam" id="PF01464">
    <property type="entry name" value="SLT"/>
    <property type="match status" value="1"/>
</dbReference>
<dbReference type="InterPro" id="IPR008258">
    <property type="entry name" value="Transglycosylase_SLT_dom_1"/>
</dbReference>
<name>A0A3D9BXV3_9RHOB</name>
<feature type="region of interest" description="Disordered" evidence="2">
    <location>
        <begin position="176"/>
        <end position="212"/>
    </location>
</feature>
<sequence>MPRARRLLALAAVMVALARAAAAAPPPDCEELAEAAGREAGLPAGLLPAIARVEAAKSHAGEVRAWPWTLNEAGEGMYFDTRQAALAHLRTARHRGVTNIDVGCMQINYHWHGERFPSLEAMLDPSVNTAYAAAFLRRLHARHGNWRAAAAAYHSTTPKHARRYLARLETVLDERIDAPEQPRATATASARAARSPTPSRNRTTGRALVPGMSAEATQVTAALPAGRPPQMPTTEGGALRRRDQVPLHLARRWRRVLDLRAAFEAGAVLP</sequence>
<dbReference type="InterPro" id="IPR023346">
    <property type="entry name" value="Lysozyme-like_dom_sf"/>
</dbReference>
<organism evidence="5 6">
    <name type="scientific">Rhodosalinus sediminis</name>
    <dbReference type="NCBI Taxonomy" id="1940533"/>
    <lineage>
        <taxon>Bacteria</taxon>
        <taxon>Pseudomonadati</taxon>
        <taxon>Pseudomonadota</taxon>
        <taxon>Alphaproteobacteria</taxon>
        <taxon>Rhodobacterales</taxon>
        <taxon>Paracoccaceae</taxon>
        <taxon>Rhodosalinus</taxon>
    </lineage>
</organism>
<accession>A0A3D9BXV3</accession>
<gene>
    <name evidence="5" type="ORF">DRV84_02140</name>
</gene>
<keyword evidence="6" id="KW-1185">Reference proteome</keyword>
<comment type="similarity">
    <text evidence="1">Belongs to the virb1 family.</text>
</comment>
<evidence type="ECO:0000313" key="6">
    <source>
        <dbReference type="Proteomes" id="UP000257131"/>
    </source>
</evidence>
<evidence type="ECO:0000313" key="5">
    <source>
        <dbReference type="EMBL" id="REC58390.1"/>
    </source>
</evidence>
<evidence type="ECO:0000259" key="4">
    <source>
        <dbReference type="Pfam" id="PF01464"/>
    </source>
</evidence>
<feature type="signal peptide" evidence="3">
    <location>
        <begin position="1"/>
        <end position="23"/>
    </location>
</feature>
<dbReference type="OrthoDB" id="5945995at2"/>
<comment type="caution">
    <text evidence="5">The sequence shown here is derived from an EMBL/GenBank/DDBJ whole genome shotgun (WGS) entry which is preliminary data.</text>
</comment>
<reference evidence="5 6" key="1">
    <citation type="journal article" date="2017" name="Int. J. Syst. Evol. Microbiol.">
        <title>Rhodosalinus sediminis gen. nov., sp. nov., isolated from marine saltern.</title>
        <authorList>
            <person name="Guo L.Y."/>
            <person name="Ling S.K."/>
            <person name="Li C.M."/>
            <person name="Chen G.J."/>
            <person name="Du Z.J."/>
        </authorList>
    </citation>
    <scope>NUCLEOTIDE SEQUENCE [LARGE SCALE GENOMIC DNA]</scope>
    <source>
        <strain evidence="5 6">WDN1C137</strain>
    </source>
</reference>
<feature type="chain" id="PRO_5017709686" evidence="3">
    <location>
        <begin position="24"/>
        <end position="270"/>
    </location>
</feature>
<keyword evidence="3" id="KW-0732">Signal</keyword>
<evidence type="ECO:0000256" key="3">
    <source>
        <dbReference type="SAM" id="SignalP"/>
    </source>
</evidence>
<dbReference type="EMBL" id="QOHR01000002">
    <property type="protein sequence ID" value="REC58390.1"/>
    <property type="molecule type" value="Genomic_DNA"/>
</dbReference>
<feature type="domain" description="Transglycosylase SLT" evidence="4">
    <location>
        <begin position="88"/>
        <end position="159"/>
    </location>
</feature>
<dbReference type="AlphaFoldDB" id="A0A3D9BXV3"/>
<feature type="compositionally biased region" description="Low complexity" evidence="2">
    <location>
        <begin position="182"/>
        <end position="200"/>
    </location>
</feature>
<dbReference type="SUPFAM" id="SSF53955">
    <property type="entry name" value="Lysozyme-like"/>
    <property type="match status" value="1"/>
</dbReference>